<evidence type="ECO:0000313" key="2">
    <source>
        <dbReference type="EMBL" id="KAK9194576.1"/>
    </source>
</evidence>
<name>A0AAP0M346_9ROSI</name>
<dbReference type="Proteomes" id="UP001428341">
    <property type="component" value="Unassembled WGS sequence"/>
</dbReference>
<evidence type="ECO:0000313" key="3">
    <source>
        <dbReference type="Proteomes" id="UP001428341"/>
    </source>
</evidence>
<dbReference type="EMBL" id="JBCGBO010000006">
    <property type="protein sequence ID" value="KAK9194576.1"/>
    <property type="molecule type" value="Genomic_DNA"/>
</dbReference>
<evidence type="ECO:0000256" key="1">
    <source>
        <dbReference type="SAM" id="MobiDB-lite"/>
    </source>
</evidence>
<reference evidence="2 3" key="1">
    <citation type="submission" date="2024-05" db="EMBL/GenBank/DDBJ databases">
        <title>Haplotype-resolved chromosome-level genome assembly of Huyou (Citrus changshanensis).</title>
        <authorList>
            <person name="Miao C."/>
            <person name="Chen W."/>
            <person name="Wu Y."/>
            <person name="Wang L."/>
            <person name="Zhao S."/>
            <person name="Grierson D."/>
            <person name="Xu C."/>
            <person name="Chen K."/>
        </authorList>
    </citation>
    <scope>NUCLEOTIDE SEQUENCE [LARGE SCALE GENOMIC DNA]</scope>
    <source>
        <strain evidence="2">01-14</strain>
        <tissue evidence="2">Leaf</tissue>
    </source>
</reference>
<gene>
    <name evidence="2" type="ORF">WN944_005283</name>
</gene>
<sequence>MVVISRASKLSLPNPSLPSSPPQITSALYEPNSLSLALMRSDSSISLYSSISLFTLSSLPSTPQVLIPSPSYSFTFLLLNHTPNPNPSPRVAFIAVGPHRSEPKLVLRLYVLKRNNFYGKAQVFCKQKGISFDEKLGVLLDINHGVGLKLFGSVNFFAMYSLSSSKIWVFGVKLMDGDGDDGVRVKLMRCAVIECCKPVWSLSLSFGFMILGEDNGVRVLNLRSLVKGKVKKIKNSSLPNGIIGDYGFDGPTERIACNGYLDEKIDKHSVSVKQRSVKYKQDSDEGGACFLAFRMKEVEGLKSTKMPLMSLKAISIQAVSLKKFLILDSSGNLHMLHLSSPVAGSNIIGHIRQLPHVMNVQKLAVHPDISLRTQTIWITDGYHSVNVMVASDMDAADNENGRNESEENLTQCSVIEAIFVGEKIQDLVPLAANGLLILGQDVCTLFGRILDKSAFLGGHQSVNYTTDTSFNCCYVGSFYRAVEVCCTF</sequence>
<protein>
    <submittedName>
        <fullName evidence="2">Uncharacterized protein</fullName>
    </submittedName>
</protein>
<dbReference type="PANTHER" id="PTHR37383">
    <property type="entry name" value="OS01G0694200 PROTEIN"/>
    <property type="match status" value="1"/>
</dbReference>
<accession>A0AAP0M346</accession>
<proteinExistence type="predicted"/>
<organism evidence="2 3">
    <name type="scientific">Citrus x changshan-huyou</name>
    <dbReference type="NCBI Taxonomy" id="2935761"/>
    <lineage>
        <taxon>Eukaryota</taxon>
        <taxon>Viridiplantae</taxon>
        <taxon>Streptophyta</taxon>
        <taxon>Embryophyta</taxon>
        <taxon>Tracheophyta</taxon>
        <taxon>Spermatophyta</taxon>
        <taxon>Magnoliopsida</taxon>
        <taxon>eudicotyledons</taxon>
        <taxon>Gunneridae</taxon>
        <taxon>Pentapetalae</taxon>
        <taxon>rosids</taxon>
        <taxon>malvids</taxon>
        <taxon>Sapindales</taxon>
        <taxon>Rutaceae</taxon>
        <taxon>Aurantioideae</taxon>
        <taxon>Citrus</taxon>
    </lineage>
</organism>
<dbReference type="PANTHER" id="PTHR37383:SF1">
    <property type="entry name" value="OS01G0694200 PROTEIN"/>
    <property type="match status" value="1"/>
</dbReference>
<feature type="region of interest" description="Disordered" evidence="1">
    <location>
        <begin position="1"/>
        <end position="22"/>
    </location>
</feature>
<comment type="caution">
    <text evidence="2">The sequence shown here is derived from an EMBL/GenBank/DDBJ whole genome shotgun (WGS) entry which is preliminary data.</text>
</comment>
<keyword evidence="3" id="KW-1185">Reference proteome</keyword>
<dbReference type="AlphaFoldDB" id="A0AAP0M346"/>